<evidence type="ECO:0000256" key="1">
    <source>
        <dbReference type="SAM" id="MobiDB-lite"/>
    </source>
</evidence>
<feature type="compositionally biased region" description="Gly residues" evidence="1">
    <location>
        <begin position="1"/>
        <end position="12"/>
    </location>
</feature>
<accession>A0A179V7Q2</accession>
<dbReference type="InterPro" id="IPR029069">
    <property type="entry name" value="HotDog_dom_sf"/>
</dbReference>
<dbReference type="AlphaFoldDB" id="A0A179V7Q2"/>
<feature type="region of interest" description="Disordered" evidence="1">
    <location>
        <begin position="1"/>
        <end position="25"/>
    </location>
</feature>
<organism evidence="2 3">
    <name type="scientific">Mycobacteroides immunogenum</name>
    <dbReference type="NCBI Taxonomy" id="83262"/>
    <lineage>
        <taxon>Bacteria</taxon>
        <taxon>Bacillati</taxon>
        <taxon>Actinomycetota</taxon>
        <taxon>Actinomycetes</taxon>
        <taxon>Mycobacteriales</taxon>
        <taxon>Mycobacteriaceae</taxon>
        <taxon>Mycobacteroides</taxon>
    </lineage>
</organism>
<name>A0A179V7Q2_9MYCO</name>
<gene>
    <name evidence="2" type="ORF">AWB85_15505</name>
</gene>
<comment type="caution">
    <text evidence="2">The sequence shown here is derived from an EMBL/GenBank/DDBJ whole genome shotgun (WGS) entry which is preliminary data.</text>
</comment>
<dbReference type="Gene3D" id="3.10.129.10">
    <property type="entry name" value="Hotdog Thioesterase"/>
    <property type="match status" value="1"/>
</dbReference>
<evidence type="ECO:0000313" key="2">
    <source>
        <dbReference type="EMBL" id="OAT67015.1"/>
    </source>
</evidence>
<sequence length="193" mass="20269">MGLNGAAGGGEAGEPAPFGDTGPIGEGGDVEGLEITGFVWPEIEPTEQTEFFNLMARLLMPRVYEIGFIAREVEYCRAVATVPLKGNVNHDGVVLPSVVFALAESTCTAVAIGTFDVARFRPIVKGVSITFVRAARSPLRAEVILGGRAAELADTVVHSVGKADFDLGGRVFDDAGQLVAKIVGRYQIRAHGG</sequence>
<dbReference type="InterPro" id="IPR027961">
    <property type="entry name" value="DUF4442"/>
</dbReference>
<reference evidence="2 3" key="1">
    <citation type="submission" date="2016-01" db="EMBL/GenBank/DDBJ databases">
        <title>Mycobacterium immunogenum strain CD11_6 genome sequencing and assembly.</title>
        <authorList>
            <person name="Kaur G."/>
            <person name="Nair G.R."/>
            <person name="Mayilraj S."/>
        </authorList>
    </citation>
    <scope>NUCLEOTIDE SEQUENCE [LARGE SCALE GENOMIC DNA]</scope>
    <source>
        <strain evidence="2 3">CD11-6</strain>
    </source>
</reference>
<dbReference type="EMBL" id="LQYE01000031">
    <property type="protein sequence ID" value="OAT67015.1"/>
    <property type="molecule type" value="Genomic_DNA"/>
</dbReference>
<dbReference type="RefSeq" id="WP_081272393.1">
    <property type="nucleotide sequence ID" value="NZ_LQYE01000031.1"/>
</dbReference>
<evidence type="ECO:0000313" key="3">
    <source>
        <dbReference type="Proteomes" id="UP000186919"/>
    </source>
</evidence>
<proteinExistence type="predicted"/>
<dbReference type="Pfam" id="PF14539">
    <property type="entry name" value="DUF4442"/>
    <property type="match status" value="1"/>
</dbReference>
<protein>
    <recommendedName>
        <fullName evidence="4">Thioesterase</fullName>
    </recommendedName>
</protein>
<dbReference type="Proteomes" id="UP000186919">
    <property type="component" value="Unassembled WGS sequence"/>
</dbReference>
<dbReference type="SUPFAM" id="SSF54637">
    <property type="entry name" value="Thioesterase/thiol ester dehydrase-isomerase"/>
    <property type="match status" value="1"/>
</dbReference>
<evidence type="ECO:0008006" key="4">
    <source>
        <dbReference type="Google" id="ProtNLM"/>
    </source>
</evidence>